<name>B6JXC7_SCHJY</name>
<dbReference type="EMBL" id="KE651166">
    <property type="protein sequence ID" value="EEB06028.1"/>
    <property type="molecule type" value="Genomic_DNA"/>
</dbReference>
<dbReference type="RefSeq" id="XP_002172321.1">
    <property type="nucleotide sequence ID" value="XM_002172285.1"/>
</dbReference>
<dbReference type="HOGENOM" id="CLU_036590_8_2_1"/>
<evidence type="ECO:0000313" key="3">
    <source>
        <dbReference type="JaponicusDB" id="SJAG_01054"/>
    </source>
</evidence>
<evidence type="ECO:0000313" key="4">
    <source>
        <dbReference type="Proteomes" id="UP000001744"/>
    </source>
</evidence>
<dbReference type="GeneID" id="7048298"/>
<dbReference type="SUPFAM" id="SSF53927">
    <property type="entry name" value="Cytidine deaminase-like"/>
    <property type="match status" value="1"/>
</dbReference>
<evidence type="ECO:0000313" key="2">
    <source>
        <dbReference type="EMBL" id="EEB06028.1"/>
    </source>
</evidence>
<protein>
    <submittedName>
        <fullName evidence="2">CMP/dCMP deaminase family protein</fullName>
    </submittedName>
</protein>
<dbReference type="VEuPathDB" id="FungiDB:SJAG_01054"/>
<dbReference type="Gene3D" id="3.40.140.10">
    <property type="entry name" value="Cytidine Deaminase, domain 2"/>
    <property type="match status" value="1"/>
</dbReference>
<dbReference type="PANTHER" id="PTHR11079:SF162">
    <property type="entry name" value="RIBOFLAVIN BIOSYNTHESIS PROTEIN PYRD, CHLOROPLASTIC"/>
    <property type="match status" value="1"/>
</dbReference>
<dbReference type="OrthoDB" id="424794at2759"/>
<dbReference type="PANTHER" id="PTHR11079">
    <property type="entry name" value="CYTOSINE DEAMINASE FAMILY MEMBER"/>
    <property type="match status" value="1"/>
</dbReference>
<keyword evidence="4" id="KW-1185">Reference proteome</keyword>
<accession>B6JXC7</accession>
<dbReference type="AlphaFoldDB" id="B6JXC7"/>
<dbReference type="PROSITE" id="PS51747">
    <property type="entry name" value="CYT_DCMP_DEAMINASES_2"/>
    <property type="match status" value="1"/>
</dbReference>
<sequence length="147" mass="16400">MHSKYLRLALDEAKKCNPTDTAFCVGSVIVENGQVVSTGYSRELPGNTHAEESAILKLLQRDPKHDFTRSVIYSTMEPCSKRLSGNVPCTQHIIANKFHKVVLGCREPTTFVVCEGVRQLQAAGIIVEEDLQFQDECLRVAKQSHNQ</sequence>
<dbReference type="GO" id="GO:0003824">
    <property type="term" value="F:catalytic activity"/>
    <property type="evidence" value="ECO:0007669"/>
    <property type="project" value="InterPro"/>
</dbReference>
<dbReference type="JaponicusDB" id="SJAG_01054">
    <property type="gene designation" value="rib2"/>
</dbReference>
<feature type="domain" description="CMP/dCMP-type deaminase" evidence="1">
    <location>
        <begin position="1"/>
        <end position="127"/>
    </location>
</feature>
<dbReference type="Proteomes" id="UP000001744">
    <property type="component" value="Unassembled WGS sequence"/>
</dbReference>
<dbReference type="GO" id="GO:0006139">
    <property type="term" value="P:nucleobase-containing compound metabolic process"/>
    <property type="evidence" value="ECO:0007669"/>
    <property type="project" value="UniProtKB-ARBA"/>
</dbReference>
<dbReference type="Pfam" id="PF18785">
    <property type="entry name" value="Inv-AAD"/>
    <property type="match status" value="1"/>
</dbReference>
<reference evidence="2 4" key="1">
    <citation type="journal article" date="2011" name="Science">
        <title>Comparative functional genomics of the fission yeasts.</title>
        <authorList>
            <person name="Rhind N."/>
            <person name="Chen Z."/>
            <person name="Yassour M."/>
            <person name="Thompson D.A."/>
            <person name="Haas B.J."/>
            <person name="Habib N."/>
            <person name="Wapinski I."/>
            <person name="Roy S."/>
            <person name="Lin M.F."/>
            <person name="Heiman D.I."/>
            <person name="Young S.K."/>
            <person name="Furuya K."/>
            <person name="Guo Y."/>
            <person name="Pidoux A."/>
            <person name="Chen H.M."/>
            <person name="Robbertse B."/>
            <person name="Goldberg J.M."/>
            <person name="Aoki K."/>
            <person name="Bayne E.H."/>
            <person name="Berlin A.M."/>
            <person name="Desjardins C.A."/>
            <person name="Dobbs E."/>
            <person name="Dukaj L."/>
            <person name="Fan L."/>
            <person name="FitzGerald M.G."/>
            <person name="French C."/>
            <person name="Gujja S."/>
            <person name="Hansen K."/>
            <person name="Keifenheim D."/>
            <person name="Levin J.Z."/>
            <person name="Mosher R.A."/>
            <person name="Mueller C.A."/>
            <person name="Pfiffner J."/>
            <person name="Priest M."/>
            <person name="Russ C."/>
            <person name="Smialowska A."/>
            <person name="Swoboda P."/>
            <person name="Sykes S.M."/>
            <person name="Vaughn M."/>
            <person name="Vengrova S."/>
            <person name="Yoder R."/>
            <person name="Zeng Q."/>
            <person name="Allshire R."/>
            <person name="Baulcombe D."/>
            <person name="Birren B.W."/>
            <person name="Brown W."/>
            <person name="Ekwall K."/>
            <person name="Kellis M."/>
            <person name="Leatherwood J."/>
            <person name="Levin H."/>
            <person name="Margalit H."/>
            <person name="Martienssen R."/>
            <person name="Nieduszynski C.A."/>
            <person name="Spatafora J.W."/>
            <person name="Friedman N."/>
            <person name="Dalgaard J.Z."/>
            <person name="Baumann P."/>
            <person name="Niki H."/>
            <person name="Regev A."/>
            <person name="Nusbaum C."/>
        </authorList>
    </citation>
    <scope>NUCLEOTIDE SEQUENCE [LARGE SCALE GENOMIC DNA]</scope>
    <source>
        <strain evidence="4">yFS275 / FY16936</strain>
    </source>
</reference>
<dbReference type="STRING" id="402676.B6JXC7"/>
<dbReference type="InterPro" id="IPR002125">
    <property type="entry name" value="CMP_dCMP_dom"/>
</dbReference>
<organism evidence="2 4">
    <name type="scientific">Schizosaccharomyces japonicus (strain yFS275 / FY16936)</name>
    <name type="common">Fission yeast</name>
    <dbReference type="NCBI Taxonomy" id="402676"/>
    <lineage>
        <taxon>Eukaryota</taxon>
        <taxon>Fungi</taxon>
        <taxon>Dikarya</taxon>
        <taxon>Ascomycota</taxon>
        <taxon>Taphrinomycotina</taxon>
        <taxon>Schizosaccharomycetes</taxon>
        <taxon>Schizosaccharomycetales</taxon>
        <taxon>Schizosaccharomycetaceae</taxon>
        <taxon>Schizosaccharomyces</taxon>
    </lineage>
</organism>
<proteinExistence type="predicted"/>
<dbReference type="OMA" id="LRQKSWI"/>
<dbReference type="eggNOG" id="KOG1018">
    <property type="taxonomic scope" value="Eukaryota"/>
</dbReference>
<evidence type="ECO:0000259" key="1">
    <source>
        <dbReference type="PROSITE" id="PS51747"/>
    </source>
</evidence>
<dbReference type="InterPro" id="IPR016193">
    <property type="entry name" value="Cytidine_deaminase-like"/>
</dbReference>
<gene>
    <name evidence="3" type="primary">rib2</name>
    <name evidence="2" type="ORF">SJAG_01054</name>
</gene>